<gene>
    <name evidence="1" type="ORF">LCGC14_1321940</name>
</gene>
<sequence length="61" mass="7293">MFYRDNDFYAKKHQCWSYACKGTTLIKRKTKPYTATSDGHFDYYQCPVCKTNYSFNKETTP</sequence>
<name>A0A0F9KJ88_9ZZZZ</name>
<accession>A0A0F9KJ88</accession>
<organism evidence="1">
    <name type="scientific">marine sediment metagenome</name>
    <dbReference type="NCBI Taxonomy" id="412755"/>
    <lineage>
        <taxon>unclassified sequences</taxon>
        <taxon>metagenomes</taxon>
        <taxon>ecological metagenomes</taxon>
    </lineage>
</organism>
<comment type="caution">
    <text evidence="1">The sequence shown here is derived from an EMBL/GenBank/DDBJ whole genome shotgun (WGS) entry which is preliminary data.</text>
</comment>
<dbReference type="AlphaFoldDB" id="A0A0F9KJ88"/>
<dbReference type="EMBL" id="LAZR01007898">
    <property type="protein sequence ID" value="KKM82209.1"/>
    <property type="molecule type" value="Genomic_DNA"/>
</dbReference>
<evidence type="ECO:0000313" key="1">
    <source>
        <dbReference type="EMBL" id="KKM82209.1"/>
    </source>
</evidence>
<reference evidence="1" key="1">
    <citation type="journal article" date="2015" name="Nature">
        <title>Complex archaea that bridge the gap between prokaryotes and eukaryotes.</title>
        <authorList>
            <person name="Spang A."/>
            <person name="Saw J.H."/>
            <person name="Jorgensen S.L."/>
            <person name="Zaremba-Niedzwiedzka K."/>
            <person name="Martijn J."/>
            <person name="Lind A.E."/>
            <person name="van Eijk R."/>
            <person name="Schleper C."/>
            <person name="Guy L."/>
            <person name="Ettema T.J."/>
        </authorList>
    </citation>
    <scope>NUCLEOTIDE SEQUENCE</scope>
</reference>
<protein>
    <submittedName>
        <fullName evidence="1">Uncharacterized protein</fullName>
    </submittedName>
</protein>
<proteinExistence type="predicted"/>